<dbReference type="STRING" id="223283.PSPTO_4325"/>
<dbReference type="GeneID" id="1186006"/>
<evidence type="ECO:0000313" key="2">
    <source>
        <dbReference type="Proteomes" id="UP000002515"/>
    </source>
</evidence>
<dbReference type="AlphaFoldDB" id="Q87X63"/>
<accession>Q87X63</accession>
<dbReference type="EMBL" id="AE016853">
    <property type="protein sequence ID" value="AAO57776.1"/>
    <property type="molecule type" value="Genomic_DNA"/>
</dbReference>
<sequence>MDDEFERALANMGGRQLVDRFHARALANPAKPLPKSEIDSFSIGYAVAIGGIATVIDLVLDKAFRDEMQENHKELSPKEQAELEAKVKALQKKLGVESDKGLPGMGMDWYAWLNEALGLKSPYQLRPSNHRILNHTDIRTIIEMLMKGEAGIGELVWKLFPEMTEVAARELLEAHLKADLCSPASLPLRLMSWFWEQTMRAGNPATVGEPSMIFKMFSGMTKNVDWSKWCNKFFGEGLVPPGANIGEAMLKLYDSEALNQRVFWTSDLGAAFGGLKRRLLITSFMELGIELFAFLEGVKKGHIAWNSDLANMGRQIKVWRDQPKYLDMKILAQGFAASGGATRALFSGDILQINYFSVGMMLKHLCAYPATERRQFQRLIEFSRNDIDKDFAAFTLATGIKPRPTLTVIEGGLSMGDNLDKRLIKAGCHSTRIRVLAVDHPDEFVDLVARIEAASKKASGDTMKERAFDAICEGSYLSDEESDKEALSRLTNDLAELERKIN</sequence>
<name>Q87X63_PSESM</name>
<proteinExistence type="predicted"/>
<dbReference type="Proteomes" id="UP000002515">
    <property type="component" value="Chromosome"/>
</dbReference>
<gene>
    <name evidence="1" type="ordered locus">PSPTO_4325</name>
</gene>
<evidence type="ECO:0000313" key="1">
    <source>
        <dbReference type="EMBL" id="AAO57776.1"/>
    </source>
</evidence>
<organism evidence="1 2">
    <name type="scientific">Pseudomonas syringae pv. tomato (strain ATCC BAA-871 / DC3000)</name>
    <dbReference type="NCBI Taxonomy" id="223283"/>
    <lineage>
        <taxon>Bacteria</taxon>
        <taxon>Pseudomonadati</taxon>
        <taxon>Pseudomonadota</taxon>
        <taxon>Gammaproteobacteria</taxon>
        <taxon>Pseudomonadales</taxon>
        <taxon>Pseudomonadaceae</taxon>
        <taxon>Pseudomonas</taxon>
    </lineage>
</organism>
<dbReference type="PATRIC" id="fig|223283.9.peg.4440"/>
<protein>
    <submittedName>
        <fullName evidence="1">Uncharacterized protein</fullName>
    </submittedName>
</protein>
<dbReference type="KEGG" id="pst:PSPTO_4325"/>
<dbReference type="RefSeq" id="WP_011104961.1">
    <property type="nucleotide sequence ID" value="NC_004578.1"/>
</dbReference>
<keyword evidence="2" id="KW-1185">Reference proteome</keyword>
<dbReference type="HOGENOM" id="CLU_542748_0_0_6"/>
<reference evidence="1 2" key="1">
    <citation type="journal article" date="2003" name="Proc. Natl. Acad. Sci. U.S.A.">
        <title>The complete genome sequence of the Arabidopsis and tomato pathogen Pseudomonas syringae pv. tomato DC3000.</title>
        <authorList>
            <person name="Buell C.R."/>
            <person name="Joardar V."/>
            <person name="Lindeberg M."/>
            <person name="Selengut J."/>
            <person name="Paulsen I.T."/>
            <person name="Gwinn M.L."/>
            <person name="Dodson R.J."/>
            <person name="Deboy R.T."/>
            <person name="Durkin A.S."/>
            <person name="Kolonay J.F."/>
            <person name="Madupu R."/>
            <person name="Daugherty S."/>
            <person name="Brinkac L."/>
            <person name="Beanan M.J."/>
            <person name="Haft D.H."/>
            <person name="Nelson W.C."/>
            <person name="Davidsen T."/>
            <person name="Zafar N."/>
            <person name="Zhou L."/>
            <person name="Liu J."/>
            <person name="Yuan Q."/>
            <person name="Khouri H."/>
            <person name="Fedorova N."/>
            <person name="Tran B."/>
            <person name="Russell D."/>
            <person name="Berry K."/>
            <person name="Utterback T."/>
            <person name="Van Aken S.E."/>
            <person name="Feldblyum T.V."/>
            <person name="D'Ascenzo M."/>
            <person name="Deng W.L."/>
            <person name="Ramos A.R."/>
            <person name="Alfano J.R."/>
            <person name="Cartinhour S."/>
            <person name="Chatterjee A.K."/>
            <person name="Delaney T.P."/>
            <person name="Lazarowitz S.G."/>
            <person name="Martin G.B."/>
            <person name="Schneider D.J."/>
            <person name="Tang X."/>
            <person name="Bender C.L."/>
            <person name="White O."/>
            <person name="Fraser C.M."/>
            <person name="Collmer A."/>
        </authorList>
    </citation>
    <scope>NUCLEOTIDE SEQUENCE [LARGE SCALE GENOMIC DNA]</scope>
    <source>
        <strain evidence="2">ATCC BAA-871 / DC3000</strain>
    </source>
</reference>